<gene>
    <name evidence="2" type="ORF">GSI01S_53_00010</name>
</gene>
<dbReference type="Proteomes" id="UP000035083">
    <property type="component" value="Unassembled WGS sequence"/>
</dbReference>
<name>L7LP67_9ACTN</name>
<feature type="non-terminal residue" evidence="2">
    <location>
        <position position="159"/>
    </location>
</feature>
<sequence length="159" mass="17550">MNATASLLADTICRTVELGVTITDAAVADELTHLFCAPVTLDPICAECGMAGRLRDHVQRKVTDLPIVGHPTRLHVRVPRFVCDNDDCGTRIFQQRMPALAEPRAKTTRRCSRWILQRLAIDRTSVSAVAKALGLGWDLVNDLAVTETRAMVYDQPGHF</sequence>
<dbReference type="Pfam" id="PF14690">
    <property type="entry name" value="Zn_ribbon_ISL3"/>
    <property type="match status" value="1"/>
</dbReference>
<evidence type="ECO:0000313" key="2">
    <source>
        <dbReference type="EMBL" id="GAC62930.1"/>
    </source>
</evidence>
<evidence type="ECO:0000259" key="1">
    <source>
        <dbReference type="Pfam" id="PF14690"/>
    </source>
</evidence>
<dbReference type="InterPro" id="IPR029261">
    <property type="entry name" value="Transposase_Znf"/>
</dbReference>
<dbReference type="eggNOG" id="COG3464">
    <property type="taxonomic scope" value="Bacteria"/>
</dbReference>
<dbReference type="AlphaFoldDB" id="L7LP67"/>
<keyword evidence="3" id="KW-1185">Reference proteome</keyword>
<protein>
    <recommendedName>
        <fullName evidence="1">Transposase IS204/IS1001/IS1096/IS1165 zinc-finger domain-containing protein</fullName>
    </recommendedName>
</protein>
<comment type="caution">
    <text evidence="2">The sequence shown here is derived from an EMBL/GenBank/DDBJ whole genome shotgun (WGS) entry which is preliminary data.</text>
</comment>
<dbReference type="EMBL" id="BANU01000053">
    <property type="protein sequence ID" value="GAC62930.1"/>
    <property type="molecule type" value="Genomic_DNA"/>
</dbReference>
<evidence type="ECO:0000313" key="3">
    <source>
        <dbReference type="Proteomes" id="UP000035083"/>
    </source>
</evidence>
<reference evidence="2 3" key="1">
    <citation type="submission" date="2012-12" db="EMBL/GenBank/DDBJ databases">
        <title>Whole genome shotgun sequence of Gordonia sihwensis NBRC 108236.</title>
        <authorList>
            <person name="Yoshida I."/>
            <person name="Hosoyama A."/>
            <person name="Tsuchikane K."/>
            <person name="Ando Y."/>
            <person name="Baba S."/>
            <person name="Ohji S."/>
            <person name="Hamada M."/>
            <person name="Tamura T."/>
            <person name="Yamazoe A."/>
            <person name="Yamazaki S."/>
            <person name="Fujita N."/>
        </authorList>
    </citation>
    <scope>NUCLEOTIDE SEQUENCE [LARGE SCALE GENOMIC DNA]</scope>
    <source>
        <strain evidence="2 3">NBRC 108236</strain>
    </source>
</reference>
<organism evidence="2 3">
    <name type="scientific">Gordonia sihwensis NBRC 108236</name>
    <dbReference type="NCBI Taxonomy" id="1223544"/>
    <lineage>
        <taxon>Bacteria</taxon>
        <taxon>Bacillati</taxon>
        <taxon>Actinomycetota</taxon>
        <taxon>Actinomycetes</taxon>
        <taxon>Mycobacteriales</taxon>
        <taxon>Gordoniaceae</taxon>
        <taxon>Gordonia</taxon>
    </lineage>
</organism>
<feature type="domain" description="Transposase IS204/IS1001/IS1096/IS1165 zinc-finger" evidence="1">
    <location>
        <begin position="43"/>
        <end position="85"/>
    </location>
</feature>
<dbReference type="RefSeq" id="WP_006898362.1">
    <property type="nucleotide sequence ID" value="NZ_BANU01000053.1"/>
</dbReference>
<accession>L7LP67</accession>
<proteinExistence type="predicted"/>